<sequence>MINNNINNNLKKKKKQMGVRGSGRADDCHAYQLLKKGGLKDENIIVFMYDDIAQNEENPRPGIIINSSHGDDVYKGVPKGGSGKIEDSGPNDHIFIFYSDHGGPGVLDMDKSWIVLGSTVDGSISRAYYDGVNHNELKPISREEMNLIRNDEEEDVLDIEENLKTEEDKDRVAEALGDDQTLKDFIDLGKLERV</sequence>
<dbReference type="GO" id="GO:0004197">
    <property type="term" value="F:cysteine-type endopeptidase activity"/>
    <property type="evidence" value="ECO:0007669"/>
    <property type="project" value="TreeGrafter"/>
</dbReference>
<dbReference type="Gene3D" id="3.40.50.1460">
    <property type="match status" value="2"/>
</dbReference>
<dbReference type="PANTHER" id="PTHR12000">
    <property type="entry name" value="HEMOGLOBINASE FAMILY MEMBER"/>
    <property type="match status" value="1"/>
</dbReference>
<dbReference type="STRING" id="542762.A0A4S4EMU1"/>
<evidence type="ECO:0000313" key="3">
    <source>
        <dbReference type="EMBL" id="THG17495.1"/>
    </source>
</evidence>
<organism evidence="3 4">
    <name type="scientific">Camellia sinensis var. sinensis</name>
    <name type="common">China tea</name>
    <dbReference type="NCBI Taxonomy" id="542762"/>
    <lineage>
        <taxon>Eukaryota</taxon>
        <taxon>Viridiplantae</taxon>
        <taxon>Streptophyta</taxon>
        <taxon>Embryophyta</taxon>
        <taxon>Tracheophyta</taxon>
        <taxon>Spermatophyta</taxon>
        <taxon>Magnoliopsida</taxon>
        <taxon>eudicotyledons</taxon>
        <taxon>Gunneridae</taxon>
        <taxon>Pentapetalae</taxon>
        <taxon>asterids</taxon>
        <taxon>Ericales</taxon>
        <taxon>Theaceae</taxon>
        <taxon>Camellia</taxon>
    </lineage>
</organism>
<dbReference type="Proteomes" id="UP000306102">
    <property type="component" value="Unassembled WGS sequence"/>
</dbReference>
<dbReference type="Pfam" id="PF01650">
    <property type="entry name" value="Peptidase_C13"/>
    <property type="match status" value="1"/>
</dbReference>
<name>A0A4S4EMU1_CAMSN</name>
<comment type="similarity">
    <text evidence="1">Belongs to the peptidase C13 family.</text>
</comment>
<dbReference type="EMBL" id="SDRB02003521">
    <property type="protein sequence ID" value="THG17495.1"/>
    <property type="molecule type" value="Genomic_DNA"/>
</dbReference>
<evidence type="ECO:0000256" key="2">
    <source>
        <dbReference type="SAM" id="MobiDB-lite"/>
    </source>
</evidence>
<keyword evidence="4" id="KW-1185">Reference proteome</keyword>
<dbReference type="GO" id="GO:0005773">
    <property type="term" value="C:vacuole"/>
    <property type="evidence" value="ECO:0007669"/>
    <property type="project" value="GOC"/>
</dbReference>
<protein>
    <submittedName>
        <fullName evidence="3">Uncharacterized protein</fullName>
    </submittedName>
</protein>
<feature type="region of interest" description="Disordered" evidence="2">
    <location>
        <begin position="1"/>
        <end position="23"/>
    </location>
</feature>
<reference evidence="3 4" key="1">
    <citation type="journal article" date="2018" name="Proc. Natl. Acad. Sci. U.S.A.">
        <title>Draft genome sequence of Camellia sinensis var. sinensis provides insights into the evolution of the tea genome and tea quality.</title>
        <authorList>
            <person name="Wei C."/>
            <person name="Yang H."/>
            <person name="Wang S."/>
            <person name="Zhao J."/>
            <person name="Liu C."/>
            <person name="Gao L."/>
            <person name="Xia E."/>
            <person name="Lu Y."/>
            <person name="Tai Y."/>
            <person name="She G."/>
            <person name="Sun J."/>
            <person name="Cao H."/>
            <person name="Tong W."/>
            <person name="Gao Q."/>
            <person name="Li Y."/>
            <person name="Deng W."/>
            <person name="Jiang X."/>
            <person name="Wang W."/>
            <person name="Chen Q."/>
            <person name="Zhang S."/>
            <person name="Li H."/>
            <person name="Wu J."/>
            <person name="Wang P."/>
            <person name="Li P."/>
            <person name="Shi C."/>
            <person name="Zheng F."/>
            <person name="Jian J."/>
            <person name="Huang B."/>
            <person name="Shan D."/>
            <person name="Shi M."/>
            <person name="Fang C."/>
            <person name="Yue Y."/>
            <person name="Li F."/>
            <person name="Li D."/>
            <person name="Wei S."/>
            <person name="Han B."/>
            <person name="Jiang C."/>
            <person name="Yin Y."/>
            <person name="Xia T."/>
            <person name="Zhang Z."/>
            <person name="Bennetzen J.L."/>
            <person name="Zhao S."/>
            <person name="Wan X."/>
        </authorList>
    </citation>
    <scope>NUCLEOTIDE SEQUENCE [LARGE SCALE GENOMIC DNA]</scope>
    <source>
        <strain evidence="4">cv. Shuchazao</strain>
        <tissue evidence="3">Leaf</tissue>
    </source>
</reference>
<dbReference type="GO" id="GO:0051603">
    <property type="term" value="P:proteolysis involved in protein catabolic process"/>
    <property type="evidence" value="ECO:0007669"/>
    <property type="project" value="TreeGrafter"/>
</dbReference>
<comment type="caution">
    <text evidence="3">The sequence shown here is derived from an EMBL/GenBank/DDBJ whole genome shotgun (WGS) entry which is preliminary data.</text>
</comment>
<dbReference type="AlphaFoldDB" id="A0A4S4EMU1"/>
<proteinExistence type="inferred from homology"/>
<gene>
    <name evidence="3" type="ORF">TEA_024750</name>
</gene>
<evidence type="ECO:0000313" key="4">
    <source>
        <dbReference type="Proteomes" id="UP000306102"/>
    </source>
</evidence>
<dbReference type="PANTHER" id="PTHR12000:SF50">
    <property type="entry name" value="VACUOLAR-PROCESSING ENZYME GAMMA-ISOZYME"/>
    <property type="match status" value="1"/>
</dbReference>
<dbReference type="InterPro" id="IPR001096">
    <property type="entry name" value="Peptidase_C13"/>
</dbReference>
<accession>A0A4S4EMU1</accession>
<dbReference type="GO" id="GO:0006624">
    <property type="term" value="P:vacuolar protein processing"/>
    <property type="evidence" value="ECO:0007669"/>
    <property type="project" value="TreeGrafter"/>
</dbReference>
<evidence type="ECO:0000256" key="1">
    <source>
        <dbReference type="ARBA" id="ARBA00009941"/>
    </source>
</evidence>